<feature type="compositionally biased region" description="Basic residues" evidence="2">
    <location>
        <begin position="1"/>
        <end position="21"/>
    </location>
</feature>
<proteinExistence type="inferred from homology"/>
<dbReference type="GO" id="GO:0071014">
    <property type="term" value="C:post-mRNA release spliceosomal complex"/>
    <property type="evidence" value="ECO:0007669"/>
    <property type="project" value="TreeGrafter"/>
</dbReference>
<comment type="similarity">
    <text evidence="1">Belongs to the CWF19 family.</text>
</comment>
<sequence>MGKHKKKSSKSHKKDKKHKRKCDTSSSDEWVEAELVNNVKNCKAKKKSSKKKKRYHSSSESSVESDYKKSRNDSSTSSDEEYNQGRTSEKKVKQQNNDTDTNEKSVVRDEWMSLSTTFSSLSNEDRRNKREQDKKLQKKLEQYDPRSCSRELNPYWKDGGDGLPKFLMPKDSVSDDERSYKTKVHKQHKSSWRKETNQTVPVASTSTDNKSYNEPRKEDTGKSVENKASYNSETEDLNVLAGKILKAEIMGNETLVEELKKRLEIARKSSKEALSSREEVLLTQTDSQGRTKPVIMLNDGASGSGKKQRKKAVDTHQDKQRSRYFPDDDKYSLQQMFENEKFNNADEQDKEFLKVASKINKNDDMDDFFTDNVRRKKSDSTLDENNRNKAIIEHKRVSDSLDNCSRCIQSKNMPKNLIISMGEYVYLGLPEHEPLTDGHCLIVPIRHVCSITHLDENEWSEILDFRKALVRLFCSKDQDVIFFESALGFHKYPHTLLECIPLPKEEGDMAPIYFKKAIDESEMEWAQNKKLVSLKGRNVRKAVPKGLPYFSVSFGMEEGYAHVVEDEQLFPRNFAQEIIGGMLDLHHSKWRKPIKQSFSDQSKRVLSFTKEWKSFDCTIKE</sequence>
<evidence type="ECO:0000256" key="2">
    <source>
        <dbReference type="SAM" id="MobiDB-lite"/>
    </source>
</evidence>
<feature type="compositionally biased region" description="Polar residues" evidence="2">
    <location>
        <begin position="197"/>
        <end position="210"/>
    </location>
</feature>
<dbReference type="PANTHER" id="PTHR12072">
    <property type="entry name" value="CWF19, CELL CYCLE CONTROL PROTEIN"/>
    <property type="match status" value="1"/>
</dbReference>
<dbReference type="OrthoDB" id="2113965at2759"/>
<protein>
    <submittedName>
        <fullName evidence="6">CWF19-like protein 2 homolog</fullName>
    </submittedName>
</protein>
<feature type="compositionally biased region" description="Basic and acidic residues" evidence="2">
    <location>
        <begin position="211"/>
        <end position="225"/>
    </location>
</feature>
<evidence type="ECO:0000259" key="4">
    <source>
        <dbReference type="Pfam" id="PF04677"/>
    </source>
</evidence>
<organism evidence="5 6">
    <name type="scientific">Sitophilus oryzae</name>
    <name type="common">Rice weevil</name>
    <name type="synonym">Curculio oryzae</name>
    <dbReference type="NCBI Taxonomy" id="7048"/>
    <lineage>
        <taxon>Eukaryota</taxon>
        <taxon>Metazoa</taxon>
        <taxon>Ecdysozoa</taxon>
        <taxon>Arthropoda</taxon>
        <taxon>Hexapoda</taxon>
        <taxon>Insecta</taxon>
        <taxon>Pterygota</taxon>
        <taxon>Neoptera</taxon>
        <taxon>Endopterygota</taxon>
        <taxon>Coleoptera</taxon>
        <taxon>Polyphaga</taxon>
        <taxon>Cucujiformia</taxon>
        <taxon>Curculionidae</taxon>
        <taxon>Dryophthorinae</taxon>
        <taxon>Sitophilus</taxon>
    </lineage>
</organism>
<dbReference type="InterPro" id="IPR036265">
    <property type="entry name" value="HIT-like_sf"/>
</dbReference>
<dbReference type="FunCoup" id="A0A6J2X458">
    <property type="interactions" value="1914"/>
</dbReference>
<evidence type="ECO:0000313" key="5">
    <source>
        <dbReference type="Proteomes" id="UP000504635"/>
    </source>
</evidence>
<evidence type="ECO:0000259" key="3">
    <source>
        <dbReference type="Pfam" id="PF04676"/>
    </source>
</evidence>
<evidence type="ECO:0000256" key="1">
    <source>
        <dbReference type="ARBA" id="ARBA00006795"/>
    </source>
</evidence>
<dbReference type="GO" id="GO:0000398">
    <property type="term" value="P:mRNA splicing, via spliceosome"/>
    <property type="evidence" value="ECO:0007669"/>
    <property type="project" value="TreeGrafter"/>
</dbReference>
<dbReference type="SUPFAM" id="SSF54197">
    <property type="entry name" value="HIT-like"/>
    <property type="match status" value="1"/>
</dbReference>
<feature type="domain" description="Cwf19-like C-terminal" evidence="4">
    <location>
        <begin position="393"/>
        <end position="515"/>
    </location>
</feature>
<dbReference type="Pfam" id="PF04677">
    <property type="entry name" value="CwfJ_C_1"/>
    <property type="match status" value="1"/>
</dbReference>
<dbReference type="Gene3D" id="3.30.428.10">
    <property type="entry name" value="HIT-like"/>
    <property type="match status" value="1"/>
</dbReference>
<dbReference type="PANTHER" id="PTHR12072:SF5">
    <property type="entry name" value="CWF19-LIKE PROTEIN 2"/>
    <property type="match status" value="1"/>
</dbReference>
<feature type="compositionally biased region" description="Basic residues" evidence="2">
    <location>
        <begin position="42"/>
        <end position="56"/>
    </location>
</feature>
<feature type="domain" description="Cwf19-like protein C-terminal" evidence="3">
    <location>
        <begin position="524"/>
        <end position="618"/>
    </location>
</feature>
<keyword evidence="5" id="KW-1185">Reference proteome</keyword>
<dbReference type="InterPro" id="IPR006768">
    <property type="entry name" value="Cwf19-like_C_dom-1"/>
</dbReference>
<feature type="compositionally biased region" description="Basic and acidic residues" evidence="2">
    <location>
        <begin position="123"/>
        <end position="149"/>
    </location>
</feature>
<name>A0A6J2X458_SITOR</name>
<feature type="compositionally biased region" description="Basic and acidic residues" evidence="2">
    <location>
        <begin position="101"/>
        <end position="111"/>
    </location>
</feature>
<dbReference type="AlphaFoldDB" id="A0A6J2X458"/>
<feature type="region of interest" description="Disordered" evidence="2">
    <location>
        <begin position="1"/>
        <end position="230"/>
    </location>
</feature>
<dbReference type="GeneID" id="115874699"/>
<dbReference type="KEGG" id="soy:115874699"/>
<dbReference type="Proteomes" id="UP000504635">
    <property type="component" value="Unplaced"/>
</dbReference>
<evidence type="ECO:0000313" key="6">
    <source>
        <dbReference type="RefSeq" id="XP_030745795.1"/>
    </source>
</evidence>
<dbReference type="InterPro" id="IPR006767">
    <property type="entry name" value="Cwf19-like_C_dom-2"/>
</dbReference>
<dbReference type="Pfam" id="PF04676">
    <property type="entry name" value="CwfJ_C_2"/>
    <property type="match status" value="1"/>
</dbReference>
<feature type="region of interest" description="Disordered" evidence="2">
    <location>
        <begin position="294"/>
        <end position="325"/>
    </location>
</feature>
<accession>A0A6J2X458</accession>
<dbReference type="InParanoid" id="A0A6J2X458"/>
<feature type="compositionally biased region" description="Basic and acidic residues" evidence="2">
    <location>
        <begin position="311"/>
        <end position="325"/>
    </location>
</feature>
<dbReference type="InterPro" id="IPR040194">
    <property type="entry name" value="Cwf19-like"/>
</dbReference>
<feature type="compositionally biased region" description="Basic residues" evidence="2">
    <location>
        <begin position="181"/>
        <end position="191"/>
    </location>
</feature>
<feature type="compositionally biased region" description="Polar residues" evidence="2">
    <location>
        <begin position="113"/>
        <end position="122"/>
    </location>
</feature>
<gene>
    <name evidence="6" type="primary">LOC115874699</name>
</gene>
<dbReference type="RefSeq" id="XP_030745795.1">
    <property type="nucleotide sequence ID" value="XM_030889935.1"/>
</dbReference>
<reference evidence="6" key="1">
    <citation type="submission" date="2025-08" db="UniProtKB">
        <authorList>
            <consortium name="RefSeq"/>
        </authorList>
    </citation>
    <scope>IDENTIFICATION</scope>
    <source>
        <tissue evidence="6">Gonads</tissue>
    </source>
</reference>